<gene>
    <name evidence="2" type="ORF">DEO72_LG9g950</name>
</gene>
<organism evidence="2 3">
    <name type="scientific">Vigna unguiculata</name>
    <name type="common">Cowpea</name>
    <dbReference type="NCBI Taxonomy" id="3917"/>
    <lineage>
        <taxon>Eukaryota</taxon>
        <taxon>Viridiplantae</taxon>
        <taxon>Streptophyta</taxon>
        <taxon>Embryophyta</taxon>
        <taxon>Tracheophyta</taxon>
        <taxon>Spermatophyta</taxon>
        <taxon>Magnoliopsida</taxon>
        <taxon>eudicotyledons</taxon>
        <taxon>Gunneridae</taxon>
        <taxon>Pentapetalae</taxon>
        <taxon>rosids</taxon>
        <taxon>fabids</taxon>
        <taxon>Fabales</taxon>
        <taxon>Fabaceae</taxon>
        <taxon>Papilionoideae</taxon>
        <taxon>50 kb inversion clade</taxon>
        <taxon>NPAAA clade</taxon>
        <taxon>indigoferoid/millettioid clade</taxon>
        <taxon>Phaseoleae</taxon>
        <taxon>Vigna</taxon>
    </lineage>
</organism>
<reference evidence="2 3" key="1">
    <citation type="submission" date="2019-04" db="EMBL/GenBank/DDBJ databases">
        <title>An improved genome assembly and genetic linkage map for asparagus bean, Vigna unguiculata ssp. sesquipedialis.</title>
        <authorList>
            <person name="Xia Q."/>
            <person name="Zhang R."/>
            <person name="Dong Y."/>
        </authorList>
    </citation>
    <scope>NUCLEOTIDE SEQUENCE [LARGE SCALE GENOMIC DNA]</scope>
    <source>
        <tissue evidence="2">Leaf</tissue>
    </source>
</reference>
<evidence type="ECO:0000256" key="1">
    <source>
        <dbReference type="SAM" id="MobiDB-lite"/>
    </source>
</evidence>
<name>A0A4D6MZ97_VIGUN</name>
<dbReference type="Proteomes" id="UP000501690">
    <property type="component" value="Linkage Group LG9"/>
</dbReference>
<feature type="region of interest" description="Disordered" evidence="1">
    <location>
        <begin position="64"/>
        <end position="103"/>
    </location>
</feature>
<evidence type="ECO:0000313" key="3">
    <source>
        <dbReference type="Proteomes" id="UP000501690"/>
    </source>
</evidence>
<keyword evidence="3" id="KW-1185">Reference proteome</keyword>
<accession>A0A4D6MZ97</accession>
<sequence>MPREKASTNTKEEALLTSKATWLSLMLLREGSKVVSNSTAKKEVELGEGWGRPMERAGKWVEEAMRKARPSPEGQEGEERMEKEKREEKEAVELVWGSRKRRG</sequence>
<evidence type="ECO:0000313" key="2">
    <source>
        <dbReference type="EMBL" id="QCE05941.1"/>
    </source>
</evidence>
<dbReference type="EMBL" id="CP039353">
    <property type="protein sequence ID" value="QCE05941.1"/>
    <property type="molecule type" value="Genomic_DNA"/>
</dbReference>
<protein>
    <submittedName>
        <fullName evidence="2">Uncharacterized protein</fullName>
    </submittedName>
</protein>
<proteinExistence type="predicted"/>
<dbReference type="AlphaFoldDB" id="A0A4D6MZ97"/>
<feature type="compositionally biased region" description="Basic and acidic residues" evidence="1">
    <location>
        <begin position="77"/>
        <end position="92"/>
    </location>
</feature>